<sequence>MGIKNSPELDPGKQRSEELNAHRREKKAKHFLLWGMLFIELDLNQKQPAMVIKGPYQFLDGRAKQYSVIEEVLKCNATNSVPMPHN</sequence>
<accession>A0AAN9MZ37</accession>
<evidence type="ECO:0000256" key="1">
    <source>
        <dbReference type="SAM" id="MobiDB-lite"/>
    </source>
</evidence>
<organism evidence="2 3">
    <name type="scientific">Canavalia gladiata</name>
    <name type="common">Sword bean</name>
    <name type="synonym">Dolichos gladiatus</name>
    <dbReference type="NCBI Taxonomy" id="3824"/>
    <lineage>
        <taxon>Eukaryota</taxon>
        <taxon>Viridiplantae</taxon>
        <taxon>Streptophyta</taxon>
        <taxon>Embryophyta</taxon>
        <taxon>Tracheophyta</taxon>
        <taxon>Spermatophyta</taxon>
        <taxon>Magnoliopsida</taxon>
        <taxon>eudicotyledons</taxon>
        <taxon>Gunneridae</taxon>
        <taxon>Pentapetalae</taxon>
        <taxon>rosids</taxon>
        <taxon>fabids</taxon>
        <taxon>Fabales</taxon>
        <taxon>Fabaceae</taxon>
        <taxon>Papilionoideae</taxon>
        <taxon>50 kb inversion clade</taxon>
        <taxon>NPAAA clade</taxon>
        <taxon>indigoferoid/millettioid clade</taxon>
        <taxon>Phaseoleae</taxon>
        <taxon>Canavalia</taxon>
    </lineage>
</organism>
<proteinExistence type="predicted"/>
<evidence type="ECO:0000313" key="2">
    <source>
        <dbReference type="EMBL" id="KAK7363704.1"/>
    </source>
</evidence>
<name>A0AAN9MZ37_CANGL</name>
<feature type="region of interest" description="Disordered" evidence="1">
    <location>
        <begin position="1"/>
        <end position="22"/>
    </location>
</feature>
<feature type="compositionally biased region" description="Basic and acidic residues" evidence="1">
    <location>
        <begin position="10"/>
        <end position="22"/>
    </location>
</feature>
<dbReference type="EMBL" id="JAYMYQ010000001">
    <property type="protein sequence ID" value="KAK7363704.1"/>
    <property type="molecule type" value="Genomic_DNA"/>
</dbReference>
<evidence type="ECO:0000313" key="3">
    <source>
        <dbReference type="Proteomes" id="UP001367508"/>
    </source>
</evidence>
<reference evidence="2 3" key="1">
    <citation type="submission" date="2024-01" db="EMBL/GenBank/DDBJ databases">
        <title>The genomes of 5 underutilized Papilionoideae crops provide insights into root nodulation and disease resistanc.</title>
        <authorList>
            <person name="Jiang F."/>
        </authorList>
    </citation>
    <scope>NUCLEOTIDE SEQUENCE [LARGE SCALE GENOMIC DNA]</scope>
    <source>
        <strain evidence="2">LVBAO_FW01</strain>
        <tissue evidence="2">Leaves</tissue>
    </source>
</reference>
<protein>
    <submittedName>
        <fullName evidence="2">Uncharacterized protein</fullName>
    </submittedName>
</protein>
<dbReference type="AlphaFoldDB" id="A0AAN9MZ37"/>
<keyword evidence="3" id="KW-1185">Reference proteome</keyword>
<gene>
    <name evidence="2" type="ORF">VNO77_05856</name>
</gene>
<comment type="caution">
    <text evidence="2">The sequence shown here is derived from an EMBL/GenBank/DDBJ whole genome shotgun (WGS) entry which is preliminary data.</text>
</comment>
<dbReference type="Proteomes" id="UP001367508">
    <property type="component" value="Unassembled WGS sequence"/>
</dbReference>